<protein>
    <submittedName>
        <fullName evidence="1">Uncharacterized protein</fullName>
    </submittedName>
</protein>
<dbReference type="AlphaFoldDB" id="A0A0F9A8I4"/>
<feature type="non-terminal residue" evidence="1">
    <location>
        <position position="46"/>
    </location>
</feature>
<name>A0A0F9A8I4_9ZZZZ</name>
<dbReference type="EMBL" id="LAZR01043941">
    <property type="protein sequence ID" value="KKL05874.1"/>
    <property type="molecule type" value="Genomic_DNA"/>
</dbReference>
<gene>
    <name evidence="1" type="ORF">LCGC14_2601640</name>
</gene>
<comment type="caution">
    <text evidence="1">The sequence shown here is derived from an EMBL/GenBank/DDBJ whole genome shotgun (WGS) entry which is preliminary data.</text>
</comment>
<proteinExistence type="predicted"/>
<sequence>MGTPLEMEVTNIATLLDAARAGHSRLGRRNIWYRGHADETWNLVPS</sequence>
<accession>A0A0F9A8I4</accession>
<evidence type="ECO:0000313" key="1">
    <source>
        <dbReference type="EMBL" id="KKL05874.1"/>
    </source>
</evidence>
<reference evidence="1" key="1">
    <citation type="journal article" date="2015" name="Nature">
        <title>Complex archaea that bridge the gap between prokaryotes and eukaryotes.</title>
        <authorList>
            <person name="Spang A."/>
            <person name="Saw J.H."/>
            <person name="Jorgensen S.L."/>
            <person name="Zaremba-Niedzwiedzka K."/>
            <person name="Martijn J."/>
            <person name="Lind A.E."/>
            <person name="van Eijk R."/>
            <person name="Schleper C."/>
            <person name="Guy L."/>
            <person name="Ettema T.J."/>
        </authorList>
    </citation>
    <scope>NUCLEOTIDE SEQUENCE</scope>
</reference>
<organism evidence="1">
    <name type="scientific">marine sediment metagenome</name>
    <dbReference type="NCBI Taxonomy" id="412755"/>
    <lineage>
        <taxon>unclassified sequences</taxon>
        <taxon>metagenomes</taxon>
        <taxon>ecological metagenomes</taxon>
    </lineage>
</organism>